<evidence type="ECO:0000313" key="2">
    <source>
        <dbReference type="Proteomes" id="UP001338125"/>
    </source>
</evidence>
<protein>
    <submittedName>
        <fullName evidence="1">Uncharacterized protein</fullName>
    </submittedName>
</protein>
<sequence>MVHIDRAGSLLSALQQTQLLTSVACLGLLTKAPVPNPSDVEPISPAWTNHLNQQQQGLALLDAFGSSVSVQYYR</sequence>
<accession>A0ABR0SMH6</accession>
<dbReference type="Proteomes" id="UP001338125">
    <property type="component" value="Unassembled WGS sequence"/>
</dbReference>
<gene>
    <name evidence="1" type="ORF">PT974_06803</name>
</gene>
<dbReference type="EMBL" id="JAVFKD010000012">
    <property type="protein sequence ID" value="KAK5993373.1"/>
    <property type="molecule type" value="Genomic_DNA"/>
</dbReference>
<reference evidence="1 2" key="1">
    <citation type="submission" date="2024-01" db="EMBL/GenBank/DDBJ databases">
        <title>Complete genome of Cladobotryum mycophilum ATHUM6906.</title>
        <authorList>
            <person name="Christinaki A.C."/>
            <person name="Myridakis A.I."/>
            <person name="Kouvelis V.N."/>
        </authorList>
    </citation>
    <scope>NUCLEOTIDE SEQUENCE [LARGE SCALE GENOMIC DNA]</scope>
    <source>
        <strain evidence="1 2">ATHUM6906</strain>
    </source>
</reference>
<organism evidence="1 2">
    <name type="scientific">Cladobotryum mycophilum</name>
    <dbReference type="NCBI Taxonomy" id="491253"/>
    <lineage>
        <taxon>Eukaryota</taxon>
        <taxon>Fungi</taxon>
        <taxon>Dikarya</taxon>
        <taxon>Ascomycota</taxon>
        <taxon>Pezizomycotina</taxon>
        <taxon>Sordariomycetes</taxon>
        <taxon>Hypocreomycetidae</taxon>
        <taxon>Hypocreales</taxon>
        <taxon>Hypocreaceae</taxon>
        <taxon>Cladobotryum</taxon>
    </lineage>
</organism>
<keyword evidence="2" id="KW-1185">Reference proteome</keyword>
<proteinExistence type="predicted"/>
<comment type="caution">
    <text evidence="1">The sequence shown here is derived from an EMBL/GenBank/DDBJ whole genome shotgun (WGS) entry which is preliminary data.</text>
</comment>
<dbReference type="PROSITE" id="PS51257">
    <property type="entry name" value="PROKAR_LIPOPROTEIN"/>
    <property type="match status" value="1"/>
</dbReference>
<name>A0ABR0SMH6_9HYPO</name>
<evidence type="ECO:0000313" key="1">
    <source>
        <dbReference type="EMBL" id="KAK5993373.1"/>
    </source>
</evidence>